<gene>
    <name evidence="3" type="primary">mobH</name>
    <name evidence="3" type="ORF">ABDJ40_22790</name>
</gene>
<feature type="domain" description="Uncharacterised" evidence="2">
    <location>
        <begin position="36"/>
        <end position="350"/>
    </location>
</feature>
<dbReference type="InterPro" id="IPR011119">
    <property type="entry name" value="Unchr_helicase_relaxase_TraI"/>
</dbReference>
<dbReference type="NCBIfam" id="NF041494">
    <property type="entry name" value="MobH"/>
    <property type="match status" value="1"/>
</dbReference>
<sequence>MSDAMPAESNSPPVADASDRPGFHYPSVDPGLPALEVSELLNAHQDLIARIKLCFGMDRASFEQSVLPVLQRYAAYVHLLPCTADNYFNEPGGLLQLGLETAFYALQGTDAHIFSGRATISERTALEPRWRQATFVAGLCAELHRPLSQLIVTDQAGHEWSPYIEPLTAWLHDRQVDRYFLKWRPHALDIRSLGLFALPHVLAREDLRALSSDDAPIVPHLLATVAGVQLLREHNALEGLVHRALALVIDRFMQASAERYGKPQLGSHLERYLIDALRRLLASSTNWAPNTDKSRVWFGADGMFLAWPGAADDVRQLLESDQLPGIPKAPKTILEVLLNAGVLLRQEDGSPSWIIHPPGGKPPLDAVKLSTPGILFADLHKLPTALPVPLLTPANAPGRGGPTAGTVEGPSAGLGASPVAAHPSRRQCQDGASKAVAPGQLELPGTSPTELGSERAAPEAAPAPSTALGREAASTSSPPPPQPRLIAPLRLAPMVKDALQDIVATLTLAETEWAACPVESGLFIPLTALTARKLQPPAVVRALQEAHMLEGGASTGPGVGGQELQGVVIAERYIHDLPRRS</sequence>
<proteinExistence type="predicted"/>
<evidence type="ECO:0000313" key="3">
    <source>
        <dbReference type="EMBL" id="MEO3715610.1"/>
    </source>
</evidence>
<feature type="region of interest" description="Disordered" evidence="1">
    <location>
        <begin position="1"/>
        <end position="22"/>
    </location>
</feature>
<evidence type="ECO:0000259" key="2">
    <source>
        <dbReference type="Pfam" id="PF07514"/>
    </source>
</evidence>
<keyword evidence="4" id="KW-1185">Reference proteome</keyword>
<dbReference type="Pfam" id="PF07514">
    <property type="entry name" value="TraI_2"/>
    <property type="match status" value="1"/>
</dbReference>
<dbReference type="Proteomes" id="UP001462640">
    <property type="component" value="Unassembled WGS sequence"/>
</dbReference>
<accession>A0ABV0GKS2</accession>
<protein>
    <submittedName>
        <fullName evidence="3">MobH family relaxase</fullName>
    </submittedName>
</protein>
<reference evidence="3 4" key="1">
    <citation type="submission" date="2024-05" db="EMBL/GenBank/DDBJ databases">
        <title>Roseateles sp. 2.12 16S ribosomal RNA gene Genome sequencing and assembly.</title>
        <authorList>
            <person name="Woo H."/>
        </authorList>
    </citation>
    <scope>NUCLEOTIDE SEQUENCE [LARGE SCALE GENOMIC DNA]</scope>
    <source>
        <strain evidence="3 4">2.12</strain>
    </source>
</reference>
<dbReference type="EMBL" id="JBDPZC010000016">
    <property type="protein sequence ID" value="MEO3715610.1"/>
    <property type="molecule type" value="Genomic_DNA"/>
</dbReference>
<evidence type="ECO:0000256" key="1">
    <source>
        <dbReference type="SAM" id="MobiDB-lite"/>
    </source>
</evidence>
<dbReference type="Gene3D" id="1.10.3210.40">
    <property type="match status" value="1"/>
</dbReference>
<name>A0ABV0GKS2_9BURK</name>
<evidence type="ECO:0000313" key="4">
    <source>
        <dbReference type="Proteomes" id="UP001462640"/>
    </source>
</evidence>
<comment type="caution">
    <text evidence="3">The sequence shown here is derived from an EMBL/GenBank/DDBJ whole genome shotgun (WGS) entry which is preliminary data.</text>
</comment>
<dbReference type="RefSeq" id="WP_347613165.1">
    <property type="nucleotide sequence ID" value="NZ_JBDPZC010000016.1"/>
</dbReference>
<organism evidence="3 4">
    <name type="scientific">Roseateles flavus</name>
    <dbReference type="NCBI Taxonomy" id="3149041"/>
    <lineage>
        <taxon>Bacteria</taxon>
        <taxon>Pseudomonadati</taxon>
        <taxon>Pseudomonadota</taxon>
        <taxon>Betaproteobacteria</taxon>
        <taxon>Burkholderiales</taxon>
        <taxon>Sphaerotilaceae</taxon>
        <taxon>Roseateles</taxon>
    </lineage>
</organism>
<feature type="compositionally biased region" description="Low complexity" evidence="1">
    <location>
        <begin position="458"/>
        <end position="476"/>
    </location>
</feature>
<feature type="region of interest" description="Disordered" evidence="1">
    <location>
        <begin position="393"/>
        <end position="486"/>
    </location>
</feature>